<evidence type="ECO:0000313" key="3">
    <source>
        <dbReference type="Proteomes" id="UP000814176"/>
    </source>
</evidence>
<organism evidence="2 3">
    <name type="scientific">Rhodofomes roseus</name>
    <dbReference type="NCBI Taxonomy" id="34475"/>
    <lineage>
        <taxon>Eukaryota</taxon>
        <taxon>Fungi</taxon>
        <taxon>Dikarya</taxon>
        <taxon>Basidiomycota</taxon>
        <taxon>Agaricomycotina</taxon>
        <taxon>Agaricomycetes</taxon>
        <taxon>Polyporales</taxon>
        <taxon>Rhodofomes</taxon>
    </lineage>
</organism>
<name>A0ABQ8KGE2_9APHY</name>
<dbReference type="GeneID" id="72000121"/>
<dbReference type="Proteomes" id="UP000814176">
    <property type="component" value="Unassembled WGS sequence"/>
</dbReference>
<dbReference type="EMBL" id="JADCUA010000010">
    <property type="protein sequence ID" value="KAH9836736.1"/>
    <property type="molecule type" value="Genomic_DNA"/>
</dbReference>
<accession>A0ABQ8KGE2</accession>
<dbReference type="RefSeq" id="XP_047778974.1">
    <property type="nucleotide sequence ID" value="XM_047919389.1"/>
</dbReference>
<dbReference type="InterPro" id="IPR032675">
    <property type="entry name" value="LRR_dom_sf"/>
</dbReference>
<feature type="compositionally biased region" description="Polar residues" evidence="1">
    <location>
        <begin position="1"/>
        <end position="18"/>
    </location>
</feature>
<evidence type="ECO:0008006" key="4">
    <source>
        <dbReference type="Google" id="ProtNLM"/>
    </source>
</evidence>
<comment type="caution">
    <text evidence="2">The sequence shown here is derived from an EMBL/GenBank/DDBJ whole genome shotgun (WGS) entry which is preliminary data.</text>
</comment>
<protein>
    <recommendedName>
        <fullName evidence="4">F-box domain-containing protein</fullName>
    </recommendedName>
</protein>
<reference evidence="2 3" key="1">
    <citation type="journal article" date="2021" name="Environ. Microbiol.">
        <title>Gene family expansions and transcriptome signatures uncover fungal adaptations to wood decay.</title>
        <authorList>
            <person name="Hage H."/>
            <person name="Miyauchi S."/>
            <person name="Viragh M."/>
            <person name="Drula E."/>
            <person name="Min B."/>
            <person name="Chaduli D."/>
            <person name="Navarro D."/>
            <person name="Favel A."/>
            <person name="Norest M."/>
            <person name="Lesage-Meessen L."/>
            <person name="Balint B."/>
            <person name="Merenyi Z."/>
            <person name="de Eugenio L."/>
            <person name="Morin E."/>
            <person name="Martinez A.T."/>
            <person name="Baldrian P."/>
            <person name="Stursova M."/>
            <person name="Martinez M.J."/>
            <person name="Novotny C."/>
            <person name="Magnuson J.K."/>
            <person name="Spatafora J.W."/>
            <person name="Maurice S."/>
            <person name="Pangilinan J."/>
            <person name="Andreopoulos W."/>
            <person name="LaButti K."/>
            <person name="Hundley H."/>
            <person name="Na H."/>
            <person name="Kuo A."/>
            <person name="Barry K."/>
            <person name="Lipzen A."/>
            <person name="Henrissat B."/>
            <person name="Riley R."/>
            <person name="Ahrendt S."/>
            <person name="Nagy L.G."/>
            <person name="Grigoriev I.V."/>
            <person name="Martin F."/>
            <person name="Rosso M.N."/>
        </authorList>
    </citation>
    <scope>NUCLEOTIDE SEQUENCE [LARGE SCALE GENOMIC DNA]</scope>
    <source>
        <strain evidence="2 3">CIRM-BRFM 1785</strain>
    </source>
</reference>
<sequence>MEEGASTGSTMLGGSSQDPPTPRLPTEICGRIIDHLAVGVDLNYTFEAGYPDLQALQSCALVCRDWYFHAWYPLRRHVNLHDRNDVLSLSRTLRERPRVRGVVQQVAITGHGSGQRSPIQHLGTFAAMLSGKLPELSRINIEDAEWTVDSMRMECFGYLSAFRLVHTLDITNVTVPSIAQLARLLSALPGLRNLWFSTCDGLRPRSKTSLVQISQASRVHHLELGVDGDLKSSSALSRSQALLYASAASVEVLGLYIIPDSSMGSDTADSTVVERHLNLSHHESLRTLRIYLYHPFVAWSWIPHIVSRIPAKHLTTMSVVLIVRQNHAANDLDGAVTMVEEDGTLLQLDDMLQAECFTDITPGGICLGFDNPDNEWTLPEELIGTESSSRERRNRWDELIRRKMPRCNGRGILTTTHGFAELDKWRCNMDEIHEATQHQKAIIGVEVQREDDAEHAPDTSG</sequence>
<evidence type="ECO:0000313" key="2">
    <source>
        <dbReference type="EMBL" id="KAH9836736.1"/>
    </source>
</evidence>
<gene>
    <name evidence="2" type="ORF">C8Q71DRAFT_56408</name>
</gene>
<keyword evidence="3" id="KW-1185">Reference proteome</keyword>
<dbReference type="Gene3D" id="3.80.10.10">
    <property type="entry name" value="Ribonuclease Inhibitor"/>
    <property type="match status" value="1"/>
</dbReference>
<feature type="region of interest" description="Disordered" evidence="1">
    <location>
        <begin position="1"/>
        <end position="24"/>
    </location>
</feature>
<evidence type="ECO:0000256" key="1">
    <source>
        <dbReference type="SAM" id="MobiDB-lite"/>
    </source>
</evidence>
<proteinExistence type="predicted"/>